<dbReference type="EMBL" id="JAUJEB010000004">
    <property type="protein sequence ID" value="MDN5213887.1"/>
    <property type="molecule type" value="Genomic_DNA"/>
</dbReference>
<gene>
    <name evidence="9" type="ORF">QQ020_17565</name>
</gene>
<evidence type="ECO:0000256" key="7">
    <source>
        <dbReference type="ARBA" id="ARBA00048798"/>
    </source>
</evidence>
<proteinExistence type="inferred from homology"/>
<comment type="pathway">
    <text evidence="2">Amino-acid biosynthesis; L-valine biosynthesis; L-valine from pyruvate: step 4/4.</text>
</comment>
<dbReference type="Proteomes" id="UP001172083">
    <property type="component" value="Unassembled WGS sequence"/>
</dbReference>
<evidence type="ECO:0000256" key="3">
    <source>
        <dbReference type="ARBA" id="ARBA00005072"/>
    </source>
</evidence>
<dbReference type="PANTHER" id="PTHR42743">
    <property type="entry name" value="AMINO-ACID AMINOTRANSFERASE"/>
    <property type="match status" value="1"/>
</dbReference>
<accession>A0ABT8LA49</accession>
<dbReference type="InterPro" id="IPR043132">
    <property type="entry name" value="BCAT-like_C"/>
</dbReference>
<dbReference type="Gene3D" id="3.20.10.10">
    <property type="entry name" value="D-amino Acid Aminotransferase, subunit A, domain 2"/>
    <property type="match status" value="1"/>
</dbReference>
<dbReference type="InterPro" id="IPR036038">
    <property type="entry name" value="Aminotransferase-like"/>
</dbReference>
<comment type="pathway">
    <text evidence="1">Amino-acid biosynthesis; L-isoleucine biosynthesis; L-isoleucine from 2-oxobutanoate: step 4/4.</text>
</comment>
<comment type="similarity">
    <text evidence="4">Belongs to the class-IV pyridoxal-phosphate-dependent aminotransferase family.</text>
</comment>
<reference evidence="9" key="1">
    <citation type="submission" date="2023-06" db="EMBL/GenBank/DDBJ databases">
        <title>Genomic of Agaribacillus aureum.</title>
        <authorList>
            <person name="Wang G."/>
        </authorList>
    </citation>
    <scope>NUCLEOTIDE SEQUENCE</scope>
    <source>
        <strain evidence="9">BMA12</strain>
    </source>
</reference>
<dbReference type="PANTHER" id="PTHR42743:SF11">
    <property type="entry name" value="AMINODEOXYCHORISMATE LYASE"/>
    <property type="match status" value="1"/>
</dbReference>
<organism evidence="9 10">
    <name type="scientific">Agaribacillus aureus</name>
    <dbReference type="NCBI Taxonomy" id="3051825"/>
    <lineage>
        <taxon>Bacteria</taxon>
        <taxon>Pseudomonadati</taxon>
        <taxon>Bacteroidota</taxon>
        <taxon>Cytophagia</taxon>
        <taxon>Cytophagales</taxon>
        <taxon>Splendidivirgaceae</taxon>
        <taxon>Agaribacillus</taxon>
    </lineage>
</organism>
<comment type="pathway">
    <text evidence="3">Amino-acid biosynthesis; L-leucine biosynthesis; L-leucine from 3-methyl-2-oxobutanoate: step 4/4.</text>
</comment>
<keyword evidence="9" id="KW-0808">Transferase</keyword>
<name>A0ABT8LA49_9BACT</name>
<comment type="catalytic activity">
    <reaction evidence="8">
        <text>L-leucine + 2-oxoglutarate = 4-methyl-2-oxopentanoate + L-glutamate</text>
        <dbReference type="Rhea" id="RHEA:18321"/>
        <dbReference type="ChEBI" id="CHEBI:16810"/>
        <dbReference type="ChEBI" id="CHEBI:17865"/>
        <dbReference type="ChEBI" id="CHEBI:29985"/>
        <dbReference type="ChEBI" id="CHEBI:57427"/>
        <dbReference type="EC" id="2.6.1.42"/>
    </reaction>
</comment>
<evidence type="ECO:0000256" key="5">
    <source>
        <dbReference type="ARBA" id="ARBA00013053"/>
    </source>
</evidence>
<keyword evidence="9" id="KW-0032">Aminotransferase</keyword>
<evidence type="ECO:0000256" key="8">
    <source>
        <dbReference type="ARBA" id="ARBA00049229"/>
    </source>
</evidence>
<dbReference type="GO" id="GO:0008483">
    <property type="term" value="F:transaminase activity"/>
    <property type="evidence" value="ECO:0007669"/>
    <property type="project" value="UniProtKB-KW"/>
</dbReference>
<dbReference type="Pfam" id="PF01063">
    <property type="entry name" value="Aminotran_4"/>
    <property type="match status" value="1"/>
</dbReference>
<evidence type="ECO:0000256" key="6">
    <source>
        <dbReference type="ARBA" id="ARBA00048212"/>
    </source>
</evidence>
<dbReference type="EC" id="2.6.1.42" evidence="5"/>
<evidence type="ECO:0000256" key="2">
    <source>
        <dbReference type="ARBA" id="ARBA00004931"/>
    </source>
</evidence>
<dbReference type="InterPro" id="IPR043131">
    <property type="entry name" value="BCAT-like_N"/>
</dbReference>
<evidence type="ECO:0000256" key="4">
    <source>
        <dbReference type="ARBA" id="ARBA00009320"/>
    </source>
</evidence>
<evidence type="ECO:0000256" key="1">
    <source>
        <dbReference type="ARBA" id="ARBA00004824"/>
    </source>
</evidence>
<dbReference type="InterPro" id="IPR001544">
    <property type="entry name" value="Aminotrans_IV"/>
</dbReference>
<dbReference type="InterPro" id="IPR050571">
    <property type="entry name" value="Class-IV_PLP-Dep_Aminotrnsfr"/>
</dbReference>
<sequence>MRKFYFLNGEILPADETKLHISDLAILRGYGIFDFFRTNQGRPVFIEDHIARFNASASELKLNQAYSKQYISDYVEKLIALNGFSESAIKLVMTGGYSPNGYDLSTPNFAILVDEFLLPNQAYYKDGVKLITFQHVREFAKVKSINYLTAIMTAGKCKESGAIDALFHDGSVVSEVTRSNFFIIKNNIVITPDKGILKGITRAKTLQLARLHYKVEERAVNLKEIYAADEAFITSSTKRLMPVANIDGTVIGDGSPGRITQHLAELFLEVEKSYLAENC</sequence>
<comment type="caution">
    <text evidence="9">The sequence shown here is derived from an EMBL/GenBank/DDBJ whole genome shotgun (WGS) entry which is preliminary data.</text>
</comment>
<dbReference type="SUPFAM" id="SSF56752">
    <property type="entry name" value="D-aminoacid aminotransferase-like PLP-dependent enzymes"/>
    <property type="match status" value="1"/>
</dbReference>
<protein>
    <recommendedName>
        <fullName evidence="5">branched-chain-amino-acid transaminase</fullName>
        <ecNumber evidence="5">2.6.1.42</ecNumber>
    </recommendedName>
</protein>
<evidence type="ECO:0000313" key="10">
    <source>
        <dbReference type="Proteomes" id="UP001172083"/>
    </source>
</evidence>
<evidence type="ECO:0000313" key="9">
    <source>
        <dbReference type="EMBL" id="MDN5213887.1"/>
    </source>
</evidence>
<comment type="catalytic activity">
    <reaction evidence="6">
        <text>L-valine + 2-oxoglutarate = 3-methyl-2-oxobutanoate + L-glutamate</text>
        <dbReference type="Rhea" id="RHEA:24813"/>
        <dbReference type="ChEBI" id="CHEBI:11851"/>
        <dbReference type="ChEBI" id="CHEBI:16810"/>
        <dbReference type="ChEBI" id="CHEBI:29985"/>
        <dbReference type="ChEBI" id="CHEBI:57762"/>
        <dbReference type="EC" id="2.6.1.42"/>
    </reaction>
</comment>
<dbReference type="RefSeq" id="WP_346759226.1">
    <property type="nucleotide sequence ID" value="NZ_JAUJEB010000004.1"/>
</dbReference>
<keyword evidence="10" id="KW-1185">Reference proteome</keyword>
<comment type="catalytic activity">
    <reaction evidence="7">
        <text>L-isoleucine + 2-oxoglutarate = (S)-3-methyl-2-oxopentanoate + L-glutamate</text>
        <dbReference type="Rhea" id="RHEA:24801"/>
        <dbReference type="ChEBI" id="CHEBI:16810"/>
        <dbReference type="ChEBI" id="CHEBI:29985"/>
        <dbReference type="ChEBI" id="CHEBI:35146"/>
        <dbReference type="ChEBI" id="CHEBI:58045"/>
        <dbReference type="EC" id="2.6.1.42"/>
    </reaction>
</comment>
<dbReference type="Gene3D" id="3.30.470.10">
    <property type="match status" value="1"/>
</dbReference>